<organism evidence="7 8">
    <name type="scientific">Acinetobacter calcoaceticus</name>
    <dbReference type="NCBI Taxonomy" id="471"/>
    <lineage>
        <taxon>Bacteria</taxon>
        <taxon>Pseudomonadati</taxon>
        <taxon>Pseudomonadota</taxon>
        <taxon>Gammaproteobacteria</taxon>
        <taxon>Moraxellales</taxon>
        <taxon>Moraxellaceae</taxon>
        <taxon>Acinetobacter</taxon>
        <taxon>Acinetobacter calcoaceticus/baumannii complex</taxon>
    </lineage>
</organism>
<evidence type="ECO:0000256" key="5">
    <source>
        <dbReference type="ARBA" id="ARBA00023163"/>
    </source>
</evidence>
<dbReference type="InterPro" id="IPR000524">
    <property type="entry name" value="Tscrpt_reg_HTH_GntR"/>
</dbReference>
<keyword evidence="2" id="KW-0663">Pyridoxal phosphate</keyword>
<dbReference type="InterPro" id="IPR004839">
    <property type="entry name" value="Aminotransferase_I/II_large"/>
</dbReference>
<dbReference type="PANTHER" id="PTHR46577">
    <property type="entry name" value="HTH-TYPE TRANSCRIPTIONAL REGULATORY PROTEIN GABR"/>
    <property type="match status" value="1"/>
</dbReference>
<protein>
    <submittedName>
        <fullName evidence="7">HTH-type transcriptional regulatory protein GabR</fullName>
    </submittedName>
</protein>
<dbReference type="InterPro" id="IPR036388">
    <property type="entry name" value="WH-like_DNA-bd_sf"/>
</dbReference>
<dbReference type="Gene3D" id="1.10.10.10">
    <property type="entry name" value="Winged helix-like DNA-binding domain superfamily/Winged helix DNA-binding domain"/>
    <property type="match status" value="1"/>
</dbReference>
<gene>
    <name evidence="7" type="primary">gabR_4</name>
    <name evidence="7" type="ORF">AC2117_03503</name>
</gene>
<evidence type="ECO:0000259" key="6">
    <source>
        <dbReference type="PROSITE" id="PS50949"/>
    </source>
</evidence>
<sequence length="318" mass="36674">MLRPWQIHFRIDEREEKTVFLKLTNLISQEILSGRLVQGTMLPGSRSLSKELGINRKTVQAVYEELEAQGWLVTRPRKGTFVADILPEKQLKIEPVNERKVDDKPTIQEATLYPHNDGVPDPRLIPYELFSRAYRHALIKITQNQYMGYGNPQGMIELRQALQKMLSMERFMSVAENEICIVRGSQMGIFLASRALPNRQGVIIVEELYYPSAFKAFQSNGLQVVSVKLDEQGIVIEDLERILQEHSVAAIYTTPHHQYPTTVTMPMSRRLQLLELSKKWGFYVIEDDYDHEFHYDSRPMPPLASLPHSELVIHVASF</sequence>
<dbReference type="SUPFAM" id="SSF53383">
    <property type="entry name" value="PLP-dependent transferases"/>
    <property type="match status" value="1"/>
</dbReference>
<keyword evidence="5" id="KW-0804">Transcription</keyword>
<dbReference type="Pfam" id="PF00155">
    <property type="entry name" value="Aminotran_1_2"/>
    <property type="match status" value="1"/>
</dbReference>
<evidence type="ECO:0000256" key="4">
    <source>
        <dbReference type="ARBA" id="ARBA00023125"/>
    </source>
</evidence>
<dbReference type="GO" id="GO:0003700">
    <property type="term" value="F:DNA-binding transcription factor activity"/>
    <property type="evidence" value="ECO:0007669"/>
    <property type="project" value="InterPro"/>
</dbReference>
<dbReference type="GO" id="GO:0030170">
    <property type="term" value="F:pyridoxal phosphate binding"/>
    <property type="evidence" value="ECO:0007669"/>
    <property type="project" value="InterPro"/>
</dbReference>
<evidence type="ECO:0000256" key="2">
    <source>
        <dbReference type="ARBA" id="ARBA00022898"/>
    </source>
</evidence>
<dbReference type="InterPro" id="IPR015424">
    <property type="entry name" value="PyrdxlP-dep_Trfase"/>
</dbReference>
<evidence type="ECO:0000313" key="8">
    <source>
        <dbReference type="Proteomes" id="UP000294355"/>
    </source>
</evidence>
<dbReference type="AlphaFoldDB" id="A0A446ZP48"/>
<evidence type="ECO:0000313" key="7">
    <source>
        <dbReference type="EMBL" id="VAX46274.1"/>
    </source>
</evidence>
<name>A0A446ZP48_ACICA</name>
<keyword evidence="3" id="KW-0805">Transcription regulation</keyword>
<dbReference type="PROSITE" id="PS50949">
    <property type="entry name" value="HTH_GNTR"/>
    <property type="match status" value="1"/>
</dbReference>
<keyword evidence="4" id="KW-0238">DNA-binding</keyword>
<accession>A0A446ZP48</accession>
<dbReference type="Pfam" id="PF00392">
    <property type="entry name" value="GntR"/>
    <property type="match status" value="1"/>
</dbReference>
<dbReference type="EMBL" id="LS999521">
    <property type="protein sequence ID" value="VAX46274.1"/>
    <property type="molecule type" value="Genomic_DNA"/>
</dbReference>
<comment type="similarity">
    <text evidence="1">In the C-terminal section; belongs to the class-I pyridoxal-phosphate-dependent aminotransferase family.</text>
</comment>
<dbReference type="Gene3D" id="3.40.640.10">
    <property type="entry name" value="Type I PLP-dependent aspartate aminotransferase-like (Major domain)"/>
    <property type="match status" value="1"/>
</dbReference>
<dbReference type="InterPro" id="IPR015421">
    <property type="entry name" value="PyrdxlP-dep_Trfase_major"/>
</dbReference>
<dbReference type="SUPFAM" id="SSF46785">
    <property type="entry name" value="Winged helix' DNA-binding domain"/>
    <property type="match status" value="1"/>
</dbReference>
<evidence type="ECO:0000256" key="3">
    <source>
        <dbReference type="ARBA" id="ARBA00023015"/>
    </source>
</evidence>
<proteinExistence type="inferred from homology"/>
<feature type="domain" description="HTH gntR-type" evidence="6">
    <location>
        <begin position="17"/>
        <end position="85"/>
    </location>
</feature>
<dbReference type="PANTHER" id="PTHR46577:SF1">
    <property type="entry name" value="HTH-TYPE TRANSCRIPTIONAL REGULATORY PROTEIN GABR"/>
    <property type="match status" value="1"/>
</dbReference>
<dbReference type="CDD" id="cd00609">
    <property type="entry name" value="AAT_like"/>
    <property type="match status" value="1"/>
</dbReference>
<dbReference type="InterPro" id="IPR051446">
    <property type="entry name" value="HTH_trans_reg/aminotransferase"/>
</dbReference>
<evidence type="ECO:0000256" key="1">
    <source>
        <dbReference type="ARBA" id="ARBA00005384"/>
    </source>
</evidence>
<dbReference type="PRINTS" id="PR00035">
    <property type="entry name" value="HTHGNTR"/>
</dbReference>
<dbReference type="CDD" id="cd07377">
    <property type="entry name" value="WHTH_GntR"/>
    <property type="match status" value="1"/>
</dbReference>
<dbReference type="Proteomes" id="UP000294355">
    <property type="component" value="Chromosome"/>
</dbReference>
<dbReference type="SMART" id="SM00345">
    <property type="entry name" value="HTH_GNTR"/>
    <property type="match status" value="1"/>
</dbReference>
<dbReference type="InterPro" id="IPR036390">
    <property type="entry name" value="WH_DNA-bd_sf"/>
</dbReference>
<reference evidence="7 8" key="1">
    <citation type="submission" date="2018-08" db="EMBL/GenBank/DDBJ databases">
        <authorList>
            <person name="Gonzaga-Molto A."/>
        </authorList>
    </citation>
    <scope>NUCLEOTIDE SEQUENCE [LARGE SCALE GENOMIC DNA]</scope>
    <source>
        <strain evidence="7">Acinetobacter calcoaceticus str. 2117</strain>
    </source>
</reference>
<dbReference type="GO" id="GO:0003677">
    <property type="term" value="F:DNA binding"/>
    <property type="evidence" value="ECO:0007669"/>
    <property type="project" value="UniProtKB-KW"/>
</dbReference>